<dbReference type="OrthoDB" id="9803985at2"/>
<dbReference type="InterPro" id="IPR011701">
    <property type="entry name" value="MFS"/>
</dbReference>
<evidence type="ECO:0000256" key="4">
    <source>
        <dbReference type="SAM" id="Phobius"/>
    </source>
</evidence>
<protein>
    <submittedName>
        <fullName evidence="6">Major facilitator family transporter</fullName>
    </submittedName>
</protein>
<feature type="transmembrane region" description="Helical" evidence="4">
    <location>
        <begin position="259"/>
        <end position="278"/>
    </location>
</feature>
<proteinExistence type="predicted"/>
<evidence type="ECO:0000259" key="5">
    <source>
        <dbReference type="PROSITE" id="PS50850"/>
    </source>
</evidence>
<name>C1DLR7_AZOVD</name>
<dbReference type="GO" id="GO:0022857">
    <property type="term" value="F:transmembrane transporter activity"/>
    <property type="evidence" value="ECO:0007669"/>
    <property type="project" value="InterPro"/>
</dbReference>
<feature type="transmembrane region" description="Helical" evidence="4">
    <location>
        <begin position="377"/>
        <end position="397"/>
    </location>
</feature>
<dbReference type="CDD" id="cd17370">
    <property type="entry name" value="MFS_MJ1317_like"/>
    <property type="match status" value="1"/>
</dbReference>
<dbReference type="PANTHER" id="PTHR23518">
    <property type="entry name" value="C-METHYLTRANSFERASE"/>
    <property type="match status" value="1"/>
</dbReference>
<evidence type="ECO:0000256" key="3">
    <source>
        <dbReference type="ARBA" id="ARBA00023136"/>
    </source>
</evidence>
<feature type="domain" description="Major facilitator superfamily (MFS) profile" evidence="5">
    <location>
        <begin position="20"/>
        <end position="402"/>
    </location>
</feature>
<dbReference type="PROSITE" id="PS50850">
    <property type="entry name" value="MFS"/>
    <property type="match status" value="1"/>
</dbReference>
<gene>
    <name evidence="6" type="ordered locus">Avin_07690</name>
</gene>
<dbReference type="HOGENOM" id="CLU_040020_1_0_6"/>
<keyword evidence="2 4" id="KW-1133">Transmembrane helix</keyword>
<accession>C1DLR7</accession>
<sequence length="404" mass="42378">MTAPARPSALTAGLRALPAGIWALGFGSMLMDISSELIHSLLPLFMVGVLGTSLVTVGIVEGVAEATAAFAKVFSGALSDYLGQRKRLVVFGYALAAFSKPLFPLATSIDWVFAARFADRVGKGIRGAPRDALVADLVTPALRGAAYGLRQALDSLGAVIGPLLALLFMAWFANDIEAVMWVAVIPAFLTVVLLLRCVQEPARAESGKDARPPLRLGDVRRLGRAYWWVVGIGAVFTLARFSEAFLILRAEDVGVPLGLVPLALVVMNLFYALCAYPAGRAADRLDARRLLLVSLALLILADLLLAAADDPWLAFVGAALWGLHMAFSQGLLAKLVADSAPLALRGTAFGFFNLLGGLALLAANVIAGALWQQFGAAVTFLGGAAFATLAALGLLAWDGRARAA</sequence>
<dbReference type="GeneID" id="88184166"/>
<evidence type="ECO:0000313" key="6">
    <source>
        <dbReference type="EMBL" id="ACO77015.1"/>
    </source>
</evidence>
<keyword evidence="7" id="KW-1185">Reference proteome</keyword>
<dbReference type="EMBL" id="CP001157">
    <property type="protein sequence ID" value="ACO77015.1"/>
    <property type="molecule type" value="Genomic_DNA"/>
</dbReference>
<organism evidence="6 7">
    <name type="scientific">Azotobacter vinelandii (strain DJ / ATCC BAA-1303)</name>
    <dbReference type="NCBI Taxonomy" id="322710"/>
    <lineage>
        <taxon>Bacteria</taxon>
        <taxon>Pseudomonadati</taxon>
        <taxon>Pseudomonadota</taxon>
        <taxon>Gammaproteobacteria</taxon>
        <taxon>Pseudomonadales</taxon>
        <taxon>Pseudomonadaceae</taxon>
        <taxon>Azotobacter</taxon>
    </lineage>
</organism>
<feature type="transmembrane region" description="Helical" evidence="4">
    <location>
        <begin position="290"/>
        <end position="308"/>
    </location>
</feature>
<feature type="transmembrane region" description="Helical" evidence="4">
    <location>
        <begin position="37"/>
        <end position="60"/>
    </location>
</feature>
<feature type="transmembrane region" description="Helical" evidence="4">
    <location>
        <begin position="225"/>
        <end position="247"/>
    </location>
</feature>
<evidence type="ECO:0000313" key="7">
    <source>
        <dbReference type="Proteomes" id="UP000002424"/>
    </source>
</evidence>
<dbReference type="InterPro" id="IPR036259">
    <property type="entry name" value="MFS_trans_sf"/>
</dbReference>
<dbReference type="AlphaFoldDB" id="C1DLR7"/>
<dbReference type="PANTHER" id="PTHR23518:SF2">
    <property type="entry name" value="MAJOR FACILITATOR SUPERFAMILY TRANSPORTER"/>
    <property type="match status" value="1"/>
</dbReference>
<dbReference type="EnsemblBacteria" id="ACO77015">
    <property type="protein sequence ID" value="ACO77015"/>
    <property type="gene ID" value="Avin_07690"/>
</dbReference>
<keyword evidence="1 4" id="KW-0812">Transmembrane</keyword>
<feature type="transmembrane region" description="Helical" evidence="4">
    <location>
        <begin position="314"/>
        <end position="337"/>
    </location>
</feature>
<reference evidence="6 7" key="1">
    <citation type="journal article" date="2009" name="J. Bacteriol.">
        <title>Genome sequence of Azotobacter vinelandii, an obligate aerobe specialized to support diverse anaerobic metabolic processes.</title>
        <authorList>
            <person name="Setubal J.C."/>
            <person name="dos Santos P."/>
            <person name="Goldman B.S."/>
            <person name="Ertesvag H."/>
            <person name="Espin G."/>
            <person name="Rubio L.M."/>
            <person name="Valla S."/>
            <person name="Almeida N.F."/>
            <person name="Balasubramanian D."/>
            <person name="Cromes L."/>
            <person name="Curatti L."/>
            <person name="Du Z."/>
            <person name="Godsy E."/>
            <person name="Goodner B."/>
            <person name="Hellner-Burris K."/>
            <person name="Hernandez J.A."/>
            <person name="Houmiel K."/>
            <person name="Imperial J."/>
            <person name="Kennedy C."/>
            <person name="Larson T.J."/>
            <person name="Latreille P."/>
            <person name="Ligon L.S."/>
            <person name="Lu J."/>
            <person name="Maerk M."/>
            <person name="Miller N.M."/>
            <person name="Norton S."/>
            <person name="O'Carroll I.P."/>
            <person name="Paulsen I."/>
            <person name="Raulfs E.C."/>
            <person name="Roemer R."/>
            <person name="Rosser J."/>
            <person name="Segura D."/>
            <person name="Slater S."/>
            <person name="Stricklin S.L."/>
            <person name="Studholme D.J."/>
            <person name="Sun J."/>
            <person name="Viana C.J."/>
            <person name="Wallin E."/>
            <person name="Wang B."/>
            <person name="Wheeler C."/>
            <person name="Zhu H."/>
            <person name="Dean D.R."/>
            <person name="Dixon R."/>
            <person name="Wood D."/>
        </authorList>
    </citation>
    <scope>NUCLEOTIDE SEQUENCE [LARGE SCALE GENOMIC DNA]</scope>
    <source>
        <strain evidence="7">DJ / ATCC BAA-1303</strain>
    </source>
</reference>
<dbReference type="Pfam" id="PF07690">
    <property type="entry name" value="MFS_1"/>
    <property type="match status" value="2"/>
</dbReference>
<dbReference type="Gene3D" id="1.20.1250.20">
    <property type="entry name" value="MFS general substrate transporter like domains"/>
    <property type="match status" value="2"/>
</dbReference>
<dbReference type="SUPFAM" id="SSF103473">
    <property type="entry name" value="MFS general substrate transporter"/>
    <property type="match status" value="1"/>
</dbReference>
<dbReference type="Proteomes" id="UP000002424">
    <property type="component" value="Chromosome"/>
</dbReference>
<dbReference type="eggNOG" id="COG2814">
    <property type="taxonomic scope" value="Bacteria"/>
</dbReference>
<evidence type="ECO:0000256" key="1">
    <source>
        <dbReference type="ARBA" id="ARBA00022692"/>
    </source>
</evidence>
<feature type="transmembrane region" description="Helical" evidence="4">
    <location>
        <begin position="349"/>
        <end position="371"/>
    </location>
</feature>
<evidence type="ECO:0000256" key="2">
    <source>
        <dbReference type="ARBA" id="ARBA00022989"/>
    </source>
</evidence>
<dbReference type="RefSeq" id="WP_012699440.1">
    <property type="nucleotide sequence ID" value="NC_012560.1"/>
</dbReference>
<keyword evidence="3 4" id="KW-0472">Membrane</keyword>
<feature type="transmembrane region" description="Helical" evidence="4">
    <location>
        <begin position="12"/>
        <end position="31"/>
    </location>
</feature>
<feature type="transmembrane region" description="Helical" evidence="4">
    <location>
        <begin position="178"/>
        <end position="198"/>
    </location>
</feature>
<dbReference type="KEGG" id="avn:Avin_07690"/>
<dbReference type="InterPro" id="IPR020846">
    <property type="entry name" value="MFS_dom"/>
</dbReference>
<feature type="transmembrane region" description="Helical" evidence="4">
    <location>
        <begin position="152"/>
        <end position="172"/>
    </location>
</feature>